<dbReference type="InterPro" id="IPR028213">
    <property type="entry name" value="PA1"/>
</dbReference>
<feature type="compositionally biased region" description="Polar residues" evidence="1">
    <location>
        <begin position="263"/>
        <end position="288"/>
    </location>
</feature>
<feature type="compositionally biased region" description="Polar residues" evidence="1">
    <location>
        <begin position="158"/>
        <end position="176"/>
    </location>
</feature>
<feature type="region of interest" description="Disordered" evidence="1">
    <location>
        <begin position="142"/>
        <end position="188"/>
    </location>
</feature>
<feature type="region of interest" description="Disordered" evidence="1">
    <location>
        <begin position="236"/>
        <end position="288"/>
    </location>
</feature>
<keyword evidence="2" id="KW-1185">Reference proteome</keyword>
<evidence type="ECO:0000313" key="4">
    <source>
        <dbReference type="WBParaSite" id="TREG1_89720.2"/>
    </source>
</evidence>
<reference evidence="3 4" key="2">
    <citation type="submission" date="2023-11" db="UniProtKB">
        <authorList>
            <consortium name="WormBaseParasite"/>
        </authorList>
    </citation>
    <scope>IDENTIFICATION</scope>
</reference>
<reference evidence="2" key="1">
    <citation type="submission" date="2022-06" db="EMBL/GenBank/DDBJ databases">
        <authorList>
            <person name="Berger JAMES D."/>
            <person name="Berger JAMES D."/>
        </authorList>
    </citation>
    <scope>NUCLEOTIDE SEQUENCE [LARGE SCALE GENOMIC DNA]</scope>
</reference>
<organism evidence="2 3">
    <name type="scientific">Trichobilharzia regenti</name>
    <name type="common">Nasal bird schistosome</name>
    <dbReference type="NCBI Taxonomy" id="157069"/>
    <lineage>
        <taxon>Eukaryota</taxon>
        <taxon>Metazoa</taxon>
        <taxon>Spiralia</taxon>
        <taxon>Lophotrochozoa</taxon>
        <taxon>Platyhelminthes</taxon>
        <taxon>Trematoda</taxon>
        <taxon>Digenea</taxon>
        <taxon>Strigeidida</taxon>
        <taxon>Schistosomatoidea</taxon>
        <taxon>Schistosomatidae</taxon>
        <taxon>Trichobilharzia</taxon>
    </lineage>
</organism>
<feature type="compositionally biased region" description="Basic and acidic residues" evidence="1">
    <location>
        <begin position="247"/>
        <end position="262"/>
    </location>
</feature>
<feature type="compositionally biased region" description="Low complexity" evidence="1">
    <location>
        <begin position="143"/>
        <end position="157"/>
    </location>
</feature>
<dbReference type="Proteomes" id="UP000050795">
    <property type="component" value="Unassembled WGS sequence"/>
</dbReference>
<dbReference type="Pfam" id="PF15364">
    <property type="entry name" value="PAXIP1_C"/>
    <property type="match status" value="1"/>
</dbReference>
<dbReference type="WBParaSite" id="TREG1_89720.1">
    <property type="protein sequence ID" value="TREG1_89720.1"/>
    <property type="gene ID" value="TREG1_89720"/>
</dbReference>
<name>A0AA85KDN6_TRIRE</name>
<evidence type="ECO:0000313" key="3">
    <source>
        <dbReference type="WBParaSite" id="TREG1_89720.1"/>
    </source>
</evidence>
<evidence type="ECO:0000313" key="2">
    <source>
        <dbReference type="Proteomes" id="UP000050795"/>
    </source>
</evidence>
<protein>
    <submittedName>
        <fullName evidence="3 4">Fanconi anemia group M protein</fullName>
    </submittedName>
</protein>
<accession>A0AA85KDN6</accession>
<proteinExistence type="predicted"/>
<dbReference type="WBParaSite" id="TREG1_89720.3">
    <property type="protein sequence ID" value="TREG1_89720.3"/>
    <property type="gene ID" value="TREG1_89720"/>
</dbReference>
<evidence type="ECO:0000256" key="1">
    <source>
        <dbReference type="SAM" id="MobiDB-lite"/>
    </source>
</evidence>
<sequence length="288" mass="31800">MSLADYHILDEDTQFMEKYPNGLSLEDLLPFYDSVAKNEPLKLEWVCPGKIDPNAQRETTNVHTEANDSSLPKVSESLSSIVKLKEFDFDESTNQPLIPAVPLGSAAPIRRLAGSTRNPPRQPRVASMDKILNDFFKARKEPSSPVVTTEVSTTSVTAKSNSQSMEFSQATRFSSETNKESPEEDKQEALAIKLAKTSMSPQVPCSSSDNLSSDFVASHNNSNILHFSTDQGNPVFCNSGENAPNETKMECSKKEETEKLVDNRNSSDPPNTDVSDNRMPQTNIHTVL</sequence>
<dbReference type="WBParaSite" id="TREG1_89720.2">
    <property type="protein sequence ID" value="TREG1_89720.2"/>
    <property type="gene ID" value="TREG1_89720"/>
</dbReference>
<dbReference type="AlphaFoldDB" id="A0AA85KDN6"/>